<keyword evidence="5" id="KW-1015">Disulfide bond</keyword>
<comment type="catalytic activity">
    <reaction evidence="7">
        <text>1-chloro-2,4-dinitrobenzene + glutathione = 2,4-dinitrophenyl-S-glutathione + chloride + H(+)</text>
        <dbReference type="Rhea" id="RHEA:51220"/>
        <dbReference type="ChEBI" id="CHEBI:15378"/>
        <dbReference type="ChEBI" id="CHEBI:17996"/>
        <dbReference type="ChEBI" id="CHEBI:34718"/>
        <dbReference type="ChEBI" id="CHEBI:57925"/>
        <dbReference type="ChEBI" id="CHEBI:133977"/>
        <dbReference type="EC" id="2.5.1.18"/>
    </reaction>
</comment>
<comment type="catalytic activity">
    <reaction evidence="1">
        <text>2 glutathione + H2O2 = glutathione disulfide + 2 H2O</text>
        <dbReference type="Rhea" id="RHEA:16833"/>
        <dbReference type="ChEBI" id="CHEBI:15377"/>
        <dbReference type="ChEBI" id="CHEBI:16240"/>
        <dbReference type="ChEBI" id="CHEBI:57925"/>
        <dbReference type="ChEBI" id="CHEBI:58297"/>
        <dbReference type="EC" id="1.11.1.9"/>
    </reaction>
</comment>
<dbReference type="InterPro" id="IPR036249">
    <property type="entry name" value="Thioredoxin-like_sf"/>
</dbReference>
<dbReference type="GO" id="GO:0015038">
    <property type="term" value="F:glutathione disulfide oxidoreductase activity"/>
    <property type="evidence" value="ECO:0007669"/>
    <property type="project" value="TreeGrafter"/>
</dbReference>
<evidence type="ECO:0000313" key="11">
    <source>
        <dbReference type="Proteomes" id="UP000306954"/>
    </source>
</evidence>
<sequence length="102" mass="11313">MSAIAQLVEKTIAENVIAVFSKAYCPFCTRTKSLISTLPVKKEDVAILELDQMSNGSDIQDYLHKKTNQRSVPNVFVKQQHIGGNDDFHAAHSAGKIQKLLE</sequence>
<dbReference type="GO" id="GO:0004364">
    <property type="term" value="F:glutathione transferase activity"/>
    <property type="evidence" value="ECO:0007669"/>
    <property type="project" value="UniProtKB-EC"/>
</dbReference>
<evidence type="ECO:0000313" key="12">
    <source>
        <dbReference type="Proteomes" id="UP000310689"/>
    </source>
</evidence>
<dbReference type="GO" id="GO:0005737">
    <property type="term" value="C:cytoplasm"/>
    <property type="evidence" value="ECO:0007669"/>
    <property type="project" value="TreeGrafter"/>
</dbReference>
<evidence type="ECO:0000313" key="10">
    <source>
        <dbReference type="EMBL" id="TIB39420.1"/>
    </source>
</evidence>
<dbReference type="OrthoDB" id="418495at2759"/>
<name>A0A4V4MDG8_WALIC</name>
<accession>A0A4V4MDG8</accession>
<evidence type="ECO:0000256" key="4">
    <source>
        <dbReference type="ARBA" id="ARBA00022982"/>
    </source>
</evidence>
<dbReference type="PRINTS" id="PR00160">
    <property type="entry name" value="GLUTAREDOXIN"/>
</dbReference>
<dbReference type="EMBL" id="SPOI01000033">
    <property type="protein sequence ID" value="TIB39420.1"/>
    <property type="molecule type" value="Genomic_DNA"/>
</dbReference>
<evidence type="ECO:0000313" key="9">
    <source>
        <dbReference type="EMBL" id="TIB12061.1"/>
    </source>
</evidence>
<dbReference type="InterPro" id="IPR011899">
    <property type="entry name" value="Glutaredoxin_euk/vir"/>
</dbReference>
<dbReference type="PANTHER" id="PTHR45694:SF18">
    <property type="entry name" value="GLUTAREDOXIN-1-RELATED"/>
    <property type="match status" value="1"/>
</dbReference>
<protein>
    <recommendedName>
        <fullName evidence="2">glutathione peroxidase</fullName>
        <ecNumber evidence="2">1.11.1.9</ecNumber>
    </recommendedName>
</protein>
<feature type="domain" description="Glutaredoxin" evidence="8">
    <location>
        <begin position="17"/>
        <end position="82"/>
    </location>
</feature>
<dbReference type="InterPro" id="IPR011767">
    <property type="entry name" value="GLR_AS"/>
</dbReference>
<reference evidence="11 12" key="1">
    <citation type="submission" date="2019-03" db="EMBL/GenBank/DDBJ databases">
        <title>Sequencing 23 genomes of Wallemia ichthyophaga.</title>
        <authorList>
            <person name="Gostincar C."/>
        </authorList>
    </citation>
    <scope>NUCLEOTIDE SEQUENCE [LARGE SCALE GENOMIC DNA]</scope>
    <source>
        <strain evidence="10 12">EXF-6200</strain>
        <strain evidence="9 11">EXF-8621</strain>
    </source>
</reference>
<dbReference type="PANTHER" id="PTHR45694">
    <property type="entry name" value="GLUTAREDOXIN 2"/>
    <property type="match status" value="1"/>
</dbReference>
<dbReference type="PROSITE" id="PS51354">
    <property type="entry name" value="GLUTAREDOXIN_2"/>
    <property type="match status" value="1"/>
</dbReference>
<dbReference type="FunFam" id="3.40.30.10:FF:000026">
    <property type="entry name" value="Glutaredoxin 2"/>
    <property type="match status" value="1"/>
</dbReference>
<dbReference type="InterPro" id="IPR014025">
    <property type="entry name" value="Glutaredoxin_subgr"/>
</dbReference>
<dbReference type="Gene3D" id="3.40.30.10">
    <property type="entry name" value="Glutaredoxin"/>
    <property type="match status" value="1"/>
</dbReference>
<proteinExistence type="predicted"/>
<organism evidence="9 11">
    <name type="scientific">Wallemia ichthyophaga</name>
    <dbReference type="NCBI Taxonomy" id="245174"/>
    <lineage>
        <taxon>Eukaryota</taxon>
        <taxon>Fungi</taxon>
        <taxon>Dikarya</taxon>
        <taxon>Basidiomycota</taxon>
        <taxon>Wallemiomycotina</taxon>
        <taxon>Wallemiomycetes</taxon>
        <taxon>Wallemiales</taxon>
        <taxon>Wallemiaceae</taxon>
        <taxon>Wallemia</taxon>
    </lineage>
</organism>
<keyword evidence="6" id="KW-0676">Redox-active center</keyword>
<dbReference type="GO" id="GO:0005634">
    <property type="term" value="C:nucleus"/>
    <property type="evidence" value="ECO:0007669"/>
    <property type="project" value="TreeGrafter"/>
</dbReference>
<dbReference type="InterPro" id="IPR002109">
    <property type="entry name" value="Glutaredoxin"/>
</dbReference>
<comment type="caution">
    <text evidence="9">The sequence shown here is derived from an EMBL/GenBank/DDBJ whole genome shotgun (WGS) entry which is preliminary data.</text>
</comment>
<dbReference type="AlphaFoldDB" id="A0A4V4MDG8"/>
<dbReference type="Proteomes" id="UP000310689">
    <property type="component" value="Unassembled WGS sequence"/>
</dbReference>
<dbReference type="CDD" id="cd03419">
    <property type="entry name" value="GRX_GRXh_1_2_like"/>
    <property type="match status" value="1"/>
</dbReference>
<dbReference type="SUPFAM" id="SSF52833">
    <property type="entry name" value="Thioredoxin-like"/>
    <property type="match status" value="1"/>
</dbReference>
<gene>
    <name evidence="10" type="ORF">E3P86_01137</name>
    <name evidence="9" type="ORF">E3P90_02208</name>
</gene>
<dbReference type="NCBIfam" id="TIGR02180">
    <property type="entry name" value="GRX_euk"/>
    <property type="match status" value="1"/>
</dbReference>
<evidence type="ECO:0000259" key="8">
    <source>
        <dbReference type="Pfam" id="PF00462"/>
    </source>
</evidence>
<evidence type="ECO:0000256" key="3">
    <source>
        <dbReference type="ARBA" id="ARBA00022448"/>
    </source>
</evidence>
<dbReference type="Pfam" id="PF00462">
    <property type="entry name" value="Glutaredoxin"/>
    <property type="match status" value="1"/>
</dbReference>
<evidence type="ECO:0000256" key="2">
    <source>
        <dbReference type="ARBA" id="ARBA00012310"/>
    </source>
</evidence>
<dbReference type="OMA" id="IYTSPLC"/>
<keyword evidence="4" id="KW-0249">Electron transport</keyword>
<evidence type="ECO:0000256" key="5">
    <source>
        <dbReference type="ARBA" id="ARBA00023157"/>
    </source>
</evidence>
<dbReference type="Proteomes" id="UP000306954">
    <property type="component" value="Unassembled WGS sequence"/>
</dbReference>
<dbReference type="EC" id="1.11.1.9" evidence="2"/>
<keyword evidence="3" id="KW-0813">Transport</keyword>
<evidence type="ECO:0000256" key="6">
    <source>
        <dbReference type="ARBA" id="ARBA00023284"/>
    </source>
</evidence>
<evidence type="ECO:0000256" key="7">
    <source>
        <dbReference type="ARBA" id="ARBA00035808"/>
    </source>
</evidence>
<dbReference type="GO" id="GO:0004602">
    <property type="term" value="F:glutathione peroxidase activity"/>
    <property type="evidence" value="ECO:0007669"/>
    <property type="project" value="UniProtKB-EC"/>
</dbReference>
<dbReference type="PROSITE" id="PS00195">
    <property type="entry name" value="GLUTAREDOXIN_1"/>
    <property type="match status" value="1"/>
</dbReference>
<evidence type="ECO:0000256" key="1">
    <source>
        <dbReference type="ARBA" id="ARBA00000217"/>
    </source>
</evidence>
<dbReference type="GO" id="GO:0034599">
    <property type="term" value="P:cellular response to oxidative stress"/>
    <property type="evidence" value="ECO:0007669"/>
    <property type="project" value="TreeGrafter"/>
</dbReference>
<dbReference type="EMBL" id="SPOF01000020">
    <property type="protein sequence ID" value="TIB12061.1"/>
    <property type="molecule type" value="Genomic_DNA"/>
</dbReference>